<protein>
    <submittedName>
        <fullName evidence="1">Uncharacterized protein</fullName>
    </submittedName>
</protein>
<gene>
    <name evidence="1" type="ORF">QVD17_32723</name>
</gene>
<accession>A0AAD8NKX4</accession>
<dbReference type="EMBL" id="JAUHHV010000009">
    <property type="protein sequence ID" value="KAK1411888.1"/>
    <property type="molecule type" value="Genomic_DNA"/>
</dbReference>
<dbReference type="AlphaFoldDB" id="A0AAD8NKX4"/>
<organism evidence="1 2">
    <name type="scientific">Tagetes erecta</name>
    <name type="common">African marigold</name>
    <dbReference type="NCBI Taxonomy" id="13708"/>
    <lineage>
        <taxon>Eukaryota</taxon>
        <taxon>Viridiplantae</taxon>
        <taxon>Streptophyta</taxon>
        <taxon>Embryophyta</taxon>
        <taxon>Tracheophyta</taxon>
        <taxon>Spermatophyta</taxon>
        <taxon>Magnoliopsida</taxon>
        <taxon>eudicotyledons</taxon>
        <taxon>Gunneridae</taxon>
        <taxon>Pentapetalae</taxon>
        <taxon>asterids</taxon>
        <taxon>campanulids</taxon>
        <taxon>Asterales</taxon>
        <taxon>Asteraceae</taxon>
        <taxon>Asteroideae</taxon>
        <taxon>Heliantheae alliance</taxon>
        <taxon>Tageteae</taxon>
        <taxon>Tagetes</taxon>
    </lineage>
</organism>
<dbReference type="Proteomes" id="UP001229421">
    <property type="component" value="Unassembled WGS sequence"/>
</dbReference>
<name>A0AAD8NKX4_TARER</name>
<sequence length="66" mass="7594">MVSRRVVADGRLVDVCYSTGLPDTLVIDLNVISHVFCWQIYQDELNFLLASYLCYKTKKLADEDHV</sequence>
<reference evidence="1" key="1">
    <citation type="journal article" date="2023" name="bioRxiv">
        <title>Improved chromosome-level genome assembly for marigold (Tagetes erecta).</title>
        <authorList>
            <person name="Jiang F."/>
            <person name="Yuan L."/>
            <person name="Wang S."/>
            <person name="Wang H."/>
            <person name="Xu D."/>
            <person name="Wang A."/>
            <person name="Fan W."/>
        </authorList>
    </citation>
    <scope>NUCLEOTIDE SEQUENCE</scope>
    <source>
        <strain evidence="1">WSJ</strain>
        <tissue evidence="1">Leaf</tissue>
    </source>
</reference>
<evidence type="ECO:0000313" key="1">
    <source>
        <dbReference type="EMBL" id="KAK1411888.1"/>
    </source>
</evidence>
<comment type="caution">
    <text evidence="1">The sequence shown here is derived from an EMBL/GenBank/DDBJ whole genome shotgun (WGS) entry which is preliminary data.</text>
</comment>
<keyword evidence="2" id="KW-1185">Reference proteome</keyword>
<proteinExistence type="predicted"/>
<evidence type="ECO:0000313" key="2">
    <source>
        <dbReference type="Proteomes" id="UP001229421"/>
    </source>
</evidence>